<name>A0ABS2KWV0_9NOCA</name>
<dbReference type="InterPro" id="IPR013653">
    <property type="entry name" value="GCN5-like_dom"/>
</dbReference>
<keyword evidence="3" id="KW-1185">Reference proteome</keyword>
<organism evidence="2 3">
    <name type="scientific">Rhodococcoides corynebacterioides</name>
    <dbReference type="NCBI Taxonomy" id="53972"/>
    <lineage>
        <taxon>Bacteria</taxon>
        <taxon>Bacillati</taxon>
        <taxon>Actinomycetota</taxon>
        <taxon>Actinomycetes</taxon>
        <taxon>Mycobacteriales</taxon>
        <taxon>Nocardiaceae</taxon>
        <taxon>Rhodococcoides</taxon>
    </lineage>
</organism>
<dbReference type="InterPro" id="IPR016181">
    <property type="entry name" value="Acyl_CoA_acyltransferase"/>
</dbReference>
<dbReference type="EMBL" id="JAFBBK010000001">
    <property type="protein sequence ID" value="MBM7416396.1"/>
    <property type="molecule type" value="Genomic_DNA"/>
</dbReference>
<dbReference type="RefSeq" id="WP_307806031.1">
    <property type="nucleotide sequence ID" value="NZ_JAFBBK010000001.1"/>
</dbReference>
<evidence type="ECO:0000313" key="2">
    <source>
        <dbReference type="EMBL" id="MBM7416396.1"/>
    </source>
</evidence>
<evidence type="ECO:0000259" key="1">
    <source>
        <dbReference type="PROSITE" id="PS51186"/>
    </source>
</evidence>
<comment type="caution">
    <text evidence="2">The sequence shown here is derived from an EMBL/GenBank/DDBJ whole genome shotgun (WGS) entry which is preliminary data.</text>
</comment>
<reference evidence="2 3" key="1">
    <citation type="submission" date="2021-01" db="EMBL/GenBank/DDBJ databases">
        <title>Genomics of switchgrass bacterial isolates.</title>
        <authorList>
            <person name="Shade A."/>
        </authorList>
    </citation>
    <scope>NUCLEOTIDE SEQUENCE [LARGE SCALE GENOMIC DNA]</scope>
    <source>
        <strain evidence="2 3">PvP111</strain>
    </source>
</reference>
<protein>
    <submittedName>
        <fullName evidence="2">Ribosomal protein S18 acetylase RimI-like enzyme</fullName>
    </submittedName>
</protein>
<sequence>MQCDDRVPVIPTLPDAHPLDDPIRSSLVGAHSRFAEWRGRIARYHSEVAGFFGHPEDMTAQDWADLGALLPVGEQAALRGDGITPPDGWRVLDRIGLLQFDGSALMVEPEPAAQVLTADDVPEMLDLVHRTRPGPFRSRTIEMGTYLGVRDGSRLVAMAGERMHPDGWTEISAVCTDPDHRGQGLATRLIRAVGYGIRERGEVPFLHTSVTNTGAVALYDTLGFVLRRQTTLTIAEVA</sequence>
<accession>A0ABS2KWV0</accession>
<dbReference type="Gene3D" id="3.40.630.30">
    <property type="match status" value="1"/>
</dbReference>
<proteinExistence type="predicted"/>
<feature type="domain" description="N-acetyltransferase" evidence="1">
    <location>
        <begin position="111"/>
        <end position="238"/>
    </location>
</feature>
<dbReference type="PROSITE" id="PS51186">
    <property type="entry name" value="GNAT"/>
    <property type="match status" value="1"/>
</dbReference>
<dbReference type="InterPro" id="IPR000182">
    <property type="entry name" value="GNAT_dom"/>
</dbReference>
<dbReference type="Pfam" id="PF08445">
    <property type="entry name" value="FR47"/>
    <property type="match status" value="1"/>
</dbReference>
<dbReference type="Proteomes" id="UP000703038">
    <property type="component" value="Unassembled WGS sequence"/>
</dbReference>
<dbReference type="CDD" id="cd04301">
    <property type="entry name" value="NAT_SF"/>
    <property type="match status" value="1"/>
</dbReference>
<dbReference type="SUPFAM" id="SSF55729">
    <property type="entry name" value="Acyl-CoA N-acyltransferases (Nat)"/>
    <property type="match status" value="1"/>
</dbReference>
<gene>
    <name evidence="2" type="ORF">JOE42_003129</name>
</gene>
<evidence type="ECO:0000313" key="3">
    <source>
        <dbReference type="Proteomes" id="UP000703038"/>
    </source>
</evidence>